<keyword evidence="3" id="KW-1185">Reference proteome</keyword>
<name>A0A1H6FJ38_THEAL</name>
<feature type="compositionally biased region" description="Basic residues" evidence="1">
    <location>
        <begin position="51"/>
        <end position="62"/>
    </location>
</feature>
<protein>
    <submittedName>
        <fullName evidence="2">Uncharacterized protein</fullName>
    </submittedName>
</protein>
<feature type="region of interest" description="Disordered" evidence="1">
    <location>
        <begin position="262"/>
        <end position="315"/>
    </location>
</feature>
<sequence>MGARTSRVRPRCGVPAPAGAALRYGRIVTASIPRRHPLGGPQPRGPIRSRERMRRPFARRCTAHTGADSAPPLTPRGHHPQGLRRPPRARRRAPTTAAQGLRRWSSQRGRPSGTRRPHTTHALFGTSLLLSGHIVTERHANVTPRHIRDVSVTGCDVFVTRRHITVVALAFAVTPPSWWASTAASARCSMREEAVNLLGVSGRGGKSAAARGVWWGGREVLAPYREASDPVELLADALGGANARRRVDAAYHWPSSSSRSACLAQTHRPGSASVPHAPARHMHTVPGGGNGGTRSASRRASAAAGSSRTGRAFFG</sequence>
<evidence type="ECO:0000256" key="1">
    <source>
        <dbReference type="SAM" id="MobiDB-lite"/>
    </source>
</evidence>
<accession>A0A1H6FJ38</accession>
<evidence type="ECO:0000313" key="2">
    <source>
        <dbReference type="EMBL" id="SEH10158.1"/>
    </source>
</evidence>
<dbReference type="STRING" id="29539.SAMN02745716_0004"/>
<feature type="compositionally biased region" description="Basic residues" evidence="1">
    <location>
        <begin position="76"/>
        <end position="93"/>
    </location>
</feature>
<dbReference type="Proteomes" id="UP000222056">
    <property type="component" value="Unassembled WGS sequence"/>
</dbReference>
<evidence type="ECO:0000313" key="3">
    <source>
        <dbReference type="Proteomes" id="UP000222056"/>
    </source>
</evidence>
<dbReference type="EMBL" id="FNWJ01000001">
    <property type="protein sequence ID" value="SEH10158.1"/>
    <property type="molecule type" value="Genomic_DNA"/>
</dbReference>
<dbReference type="AlphaFoldDB" id="A0A1H6FJ38"/>
<feature type="region of interest" description="Disordered" evidence="1">
    <location>
        <begin position="32"/>
        <end position="121"/>
    </location>
</feature>
<reference evidence="3" key="1">
    <citation type="submission" date="2016-10" db="EMBL/GenBank/DDBJ databases">
        <authorList>
            <person name="Varghese N."/>
            <person name="Submissions S."/>
        </authorList>
    </citation>
    <scope>NUCLEOTIDE SEQUENCE [LARGE SCALE GENOMIC DNA]</scope>
    <source>
        <strain evidence="3">ATCC 35263</strain>
    </source>
</reference>
<gene>
    <name evidence="2" type="ORF">SAMN02745716_0004</name>
</gene>
<organism evidence="2 3">
    <name type="scientific">Thermoleophilum album</name>
    <dbReference type="NCBI Taxonomy" id="29539"/>
    <lineage>
        <taxon>Bacteria</taxon>
        <taxon>Bacillati</taxon>
        <taxon>Actinomycetota</taxon>
        <taxon>Thermoleophilia</taxon>
        <taxon>Thermoleophilales</taxon>
        <taxon>Thermoleophilaceae</taxon>
        <taxon>Thermoleophilum</taxon>
    </lineage>
</organism>
<feature type="compositionally biased region" description="Low complexity" evidence="1">
    <location>
        <begin position="293"/>
        <end position="315"/>
    </location>
</feature>
<proteinExistence type="predicted"/>